<reference evidence="3 4" key="1">
    <citation type="submission" date="2018-10" db="EMBL/GenBank/DDBJ databases">
        <title>A high-quality apple genome assembly.</title>
        <authorList>
            <person name="Hu J."/>
        </authorList>
    </citation>
    <scope>NUCLEOTIDE SEQUENCE [LARGE SCALE GENOMIC DNA]</scope>
    <source>
        <strain evidence="4">cv. HFTH1</strain>
        <tissue evidence="3">Young leaf</tissue>
    </source>
</reference>
<feature type="compositionally biased region" description="Basic residues" evidence="1">
    <location>
        <begin position="16"/>
        <end position="26"/>
    </location>
</feature>
<feature type="region of interest" description="Disordered" evidence="1">
    <location>
        <begin position="342"/>
        <end position="361"/>
    </location>
</feature>
<feature type="region of interest" description="Disordered" evidence="1">
    <location>
        <begin position="440"/>
        <end position="465"/>
    </location>
</feature>
<dbReference type="STRING" id="3750.A0A498K0R9"/>
<keyword evidence="4" id="KW-1185">Reference proteome</keyword>
<feature type="region of interest" description="Disordered" evidence="1">
    <location>
        <begin position="1"/>
        <end position="66"/>
    </location>
</feature>
<dbReference type="PANTHER" id="PTHR21561">
    <property type="entry name" value="INO80 COMPLEX SUBUNIT B"/>
    <property type="match status" value="1"/>
</dbReference>
<feature type="compositionally biased region" description="Basic and acidic residues" evidence="1">
    <location>
        <begin position="440"/>
        <end position="451"/>
    </location>
</feature>
<organism evidence="3 4">
    <name type="scientific">Malus domestica</name>
    <name type="common">Apple</name>
    <name type="synonym">Pyrus malus</name>
    <dbReference type="NCBI Taxonomy" id="3750"/>
    <lineage>
        <taxon>Eukaryota</taxon>
        <taxon>Viridiplantae</taxon>
        <taxon>Streptophyta</taxon>
        <taxon>Embryophyta</taxon>
        <taxon>Tracheophyta</taxon>
        <taxon>Spermatophyta</taxon>
        <taxon>Magnoliopsida</taxon>
        <taxon>eudicotyledons</taxon>
        <taxon>Gunneridae</taxon>
        <taxon>Pentapetalae</taxon>
        <taxon>rosids</taxon>
        <taxon>fabids</taxon>
        <taxon>Rosales</taxon>
        <taxon>Rosaceae</taxon>
        <taxon>Amygdaloideae</taxon>
        <taxon>Maleae</taxon>
        <taxon>Malus</taxon>
    </lineage>
</organism>
<dbReference type="InterPro" id="IPR006880">
    <property type="entry name" value="INO80B_C"/>
</dbReference>
<evidence type="ECO:0000313" key="3">
    <source>
        <dbReference type="EMBL" id="RXI01750.1"/>
    </source>
</evidence>
<evidence type="ECO:0000259" key="2">
    <source>
        <dbReference type="SMART" id="SM01406"/>
    </source>
</evidence>
<proteinExistence type="predicted"/>
<dbReference type="AlphaFoldDB" id="A0A498K0R9"/>
<dbReference type="InterPro" id="IPR029523">
    <property type="entry name" value="INO80B/Ies2"/>
</dbReference>
<feature type="compositionally biased region" description="Basic and acidic residues" evidence="1">
    <location>
        <begin position="112"/>
        <end position="125"/>
    </location>
</feature>
<dbReference type="GO" id="GO:0006338">
    <property type="term" value="P:chromatin remodeling"/>
    <property type="evidence" value="ECO:0007669"/>
    <property type="project" value="InterPro"/>
</dbReference>
<dbReference type="Proteomes" id="UP000290289">
    <property type="component" value="Chromosome 4"/>
</dbReference>
<protein>
    <recommendedName>
        <fullName evidence="2">INO80 complex subunit B-like conserved region domain-containing protein</fullName>
    </recommendedName>
</protein>
<evidence type="ECO:0000313" key="4">
    <source>
        <dbReference type="Proteomes" id="UP000290289"/>
    </source>
</evidence>
<dbReference type="EMBL" id="RDQH01000330">
    <property type="protein sequence ID" value="RXI01750.1"/>
    <property type="molecule type" value="Genomic_DNA"/>
</dbReference>
<dbReference type="GO" id="GO:0031011">
    <property type="term" value="C:Ino80 complex"/>
    <property type="evidence" value="ECO:0007669"/>
    <property type="project" value="InterPro"/>
</dbReference>
<dbReference type="Pfam" id="PF04795">
    <property type="entry name" value="PAPA-1"/>
    <property type="match status" value="1"/>
</dbReference>
<dbReference type="PANTHER" id="PTHR21561:SF14">
    <property type="entry name" value="HIT ZINC FINGER AND PAPA-1-LIKE DOMAIN-CONTAINING PROTEIN"/>
    <property type="match status" value="1"/>
</dbReference>
<gene>
    <name evidence="3" type="ORF">DVH24_015099</name>
</gene>
<feature type="domain" description="INO80 complex subunit B-like conserved region" evidence="2">
    <location>
        <begin position="422"/>
        <end position="507"/>
    </location>
</feature>
<accession>A0A498K0R9</accession>
<feature type="region of interest" description="Disordered" evidence="1">
    <location>
        <begin position="83"/>
        <end position="239"/>
    </location>
</feature>
<sequence>MEGFGGLGFSDVSSAVRRKRSNTSRRPRNESQLPLDCRDNVSSTPSEDVSKSDENNNGGSITQKKDIDLNLCSARASFSNILEAETVQNMDNGEGGGSGESDESSNDGSFRGSDEHRHRGIESKRSSKGALAPANWKSSNNVGPFGVVSDCSENENKVKMVKLKVGGVTRTIQAKSSSDGASAVGPSSVKSSRISDTPRPRQKLILQEDSDDNPSLSSDKESGLRGVPQKDTSKSVAHVGKVEELVRKSKRVPKRRFLDAVDDDDMEVRYLEKLKTSKVTSDYTAEYNEDEERKTRKERKISTVMKGSGIGPSVDLADYGIPRSGKDGKKFRVGSVSDVTDYVEEEEEPVSDGEPNTKMKKVRKEFVESSSYNKEMTVTTRQRALKTGKNVSSSLGASVIEFPNGLPPAPPKKLKEKPGALEQQIKKAEAAERRRMQVEKATRESEAEAIRKILGQDSSRKKREDKIKKWQEDMAQERAANAFILPPDSVRWVMGPSGSVVTFPNEMGLPAIFDSKPCSRSSLCAVSSVTRQYMKRWLLYLPVDSPKLALQDGPAALHPTADAEFALRLELHNQEIKKQYTEAKSSYDKSNLQKVSGALKISVGESRIPK</sequence>
<dbReference type="SMART" id="SM01406">
    <property type="entry name" value="PAPA-1"/>
    <property type="match status" value="1"/>
</dbReference>
<name>A0A498K0R9_MALDO</name>
<feature type="compositionally biased region" description="Polar residues" evidence="1">
    <location>
        <begin position="170"/>
        <end position="180"/>
    </location>
</feature>
<feature type="region of interest" description="Disordered" evidence="1">
    <location>
        <begin position="283"/>
        <end position="319"/>
    </location>
</feature>
<comment type="caution">
    <text evidence="3">The sequence shown here is derived from an EMBL/GenBank/DDBJ whole genome shotgun (WGS) entry which is preliminary data.</text>
</comment>
<feature type="compositionally biased region" description="Acidic residues" evidence="1">
    <location>
        <begin position="342"/>
        <end position="351"/>
    </location>
</feature>
<evidence type="ECO:0000256" key="1">
    <source>
        <dbReference type="SAM" id="MobiDB-lite"/>
    </source>
</evidence>